<dbReference type="InterPro" id="IPR058637">
    <property type="entry name" value="YknX-like_C"/>
</dbReference>
<evidence type="ECO:0000259" key="3">
    <source>
        <dbReference type="Pfam" id="PF25876"/>
    </source>
</evidence>
<dbReference type="Gene3D" id="2.40.420.20">
    <property type="match status" value="1"/>
</dbReference>
<dbReference type="EMBL" id="CP035704">
    <property type="protein sequence ID" value="QBB71961.1"/>
    <property type="molecule type" value="Genomic_DNA"/>
</dbReference>
<organism evidence="7 8">
    <name type="scientific">Pseudolysobacter antarcticus</name>
    <dbReference type="NCBI Taxonomy" id="2511995"/>
    <lineage>
        <taxon>Bacteria</taxon>
        <taxon>Pseudomonadati</taxon>
        <taxon>Pseudomonadota</taxon>
        <taxon>Gammaproteobacteria</taxon>
        <taxon>Lysobacterales</taxon>
        <taxon>Rhodanobacteraceae</taxon>
        <taxon>Pseudolysobacter</taxon>
    </lineage>
</organism>
<keyword evidence="2" id="KW-0812">Transmembrane</keyword>
<comment type="similarity">
    <text evidence="1">Belongs to the membrane fusion protein (MFP) (TC 8.A.1) family.</text>
</comment>
<keyword evidence="2" id="KW-1133">Transmembrane helix</keyword>
<evidence type="ECO:0000256" key="2">
    <source>
        <dbReference type="SAM" id="Phobius"/>
    </source>
</evidence>
<keyword evidence="2" id="KW-0472">Membrane</keyword>
<dbReference type="Pfam" id="PF25989">
    <property type="entry name" value="YknX_C"/>
    <property type="match status" value="1"/>
</dbReference>
<feature type="domain" description="YknX-like C-terminal permuted SH3-like" evidence="6">
    <location>
        <begin position="355"/>
        <end position="419"/>
    </location>
</feature>
<dbReference type="Gene3D" id="2.40.30.170">
    <property type="match status" value="1"/>
</dbReference>
<evidence type="ECO:0000259" key="4">
    <source>
        <dbReference type="Pfam" id="PF25917"/>
    </source>
</evidence>
<dbReference type="GO" id="GO:1990281">
    <property type="term" value="C:efflux pump complex"/>
    <property type="evidence" value="ECO:0007669"/>
    <property type="project" value="TreeGrafter"/>
</dbReference>
<dbReference type="NCBIfam" id="TIGR01730">
    <property type="entry name" value="RND_mfp"/>
    <property type="match status" value="1"/>
</dbReference>
<dbReference type="RefSeq" id="WP_129835475.1">
    <property type="nucleotide sequence ID" value="NZ_CP035704.1"/>
</dbReference>
<dbReference type="Pfam" id="PF25876">
    <property type="entry name" value="HH_MFP_RND"/>
    <property type="match status" value="1"/>
</dbReference>
<evidence type="ECO:0000256" key="1">
    <source>
        <dbReference type="ARBA" id="ARBA00009477"/>
    </source>
</evidence>
<evidence type="ECO:0000259" key="5">
    <source>
        <dbReference type="Pfam" id="PF25954"/>
    </source>
</evidence>
<dbReference type="PANTHER" id="PTHR30469:SF38">
    <property type="entry name" value="HLYD FAMILY SECRETION PROTEIN"/>
    <property type="match status" value="1"/>
</dbReference>
<feature type="transmembrane region" description="Helical" evidence="2">
    <location>
        <begin position="40"/>
        <end position="62"/>
    </location>
</feature>
<protein>
    <submittedName>
        <fullName evidence="7">Efflux RND transporter periplasmic adaptor subunit</fullName>
    </submittedName>
</protein>
<sequence>MAHFTFVSIWGFGNVEKSDLLHELRIDKRQREDTHQPRRWPWIVMTLAVLLIAAGGAAYFYFGAGQRFEVQVATAQMPSNESGNNAVLQATGYVTARRQATVSAQITGTLLDVLIEEGDHVEAGQVLAHLDSTAQQAQLAQAQAGVRAGQALLAQYQAQLGQNQRDLTRAQDLVGRKLVSAQSVEVASTQVATLTAQISAQRRQIEASQAGVTGAQVQLDYCTVRAPFTGVVIAKSAQVGEIVSPFSAGGGFTRTGVGTIVDMDSLEVEVDVSESYIGRVQPKQPAQAILDAYPDWKIPAHVIAIIPTADKGKATVKVRIAIEQKDPRLLPDMGARVSFLEEAKPANAPAPKGVLVPTAAIVQRDGKSIVFAIDGEQVHARAVTPGQAMGEQRLVEGLSNGTKVVLTPPAEMKDGAKISIATGNK</sequence>
<feature type="domain" description="Multidrug resistance protein MdtA-like barrel-sandwich hybrid" evidence="4">
    <location>
        <begin position="98"/>
        <end position="244"/>
    </location>
</feature>
<dbReference type="Pfam" id="PF25917">
    <property type="entry name" value="BSH_RND"/>
    <property type="match status" value="1"/>
</dbReference>
<proteinExistence type="inferred from homology"/>
<evidence type="ECO:0000313" key="7">
    <source>
        <dbReference type="EMBL" id="QBB71961.1"/>
    </source>
</evidence>
<accession>A0A411HN97</accession>
<feature type="domain" description="CusB-like beta-barrel" evidence="5">
    <location>
        <begin position="268"/>
        <end position="341"/>
    </location>
</feature>
<dbReference type="PANTHER" id="PTHR30469">
    <property type="entry name" value="MULTIDRUG RESISTANCE PROTEIN MDTA"/>
    <property type="match status" value="1"/>
</dbReference>
<dbReference type="Gene3D" id="2.40.50.100">
    <property type="match status" value="1"/>
</dbReference>
<dbReference type="SUPFAM" id="SSF111369">
    <property type="entry name" value="HlyD-like secretion proteins"/>
    <property type="match status" value="1"/>
</dbReference>
<dbReference type="OrthoDB" id="9789643at2"/>
<dbReference type="Pfam" id="PF25954">
    <property type="entry name" value="Beta-barrel_RND_2"/>
    <property type="match status" value="1"/>
</dbReference>
<dbReference type="AlphaFoldDB" id="A0A411HN97"/>
<feature type="domain" description="Multidrug resistance protein MdtA-like alpha-helical hairpin" evidence="3">
    <location>
        <begin position="150"/>
        <end position="221"/>
    </location>
</feature>
<reference evidence="7 8" key="1">
    <citation type="submission" date="2019-01" db="EMBL/GenBank/DDBJ databases">
        <title>Pseudolysobacter antarctica gen. nov., sp. nov., isolated from Fildes Peninsula, Antarctica.</title>
        <authorList>
            <person name="Wei Z."/>
            <person name="Peng F."/>
        </authorList>
    </citation>
    <scope>NUCLEOTIDE SEQUENCE [LARGE SCALE GENOMIC DNA]</scope>
    <source>
        <strain evidence="7 8">AQ6-296</strain>
    </source>
</reference>
<dbReference type="InterPro" id="IPR058625">
    <property type="entry name" value="MdtA-like_BSH"/>
</dbReference>
<dbReference type="Proteomes" id="UP000291562">
    <property type="component" value="Chromosome"/>
</dbReference>
<gene>
    <name evidence="7" type="ORF">ELE36_17215</name>
</gene>
<keyword evidence="8" id="KW-1185">Reference proteome</keyword>
<dbReference type="InterPro" id="IPR058792">
    <property type="entry name" value="Beta-barrel_RND_2"/>
</dbReference>
<evidence type="ECO:0000259" key="6">
    <source>
        <dbReference type="Pfam" id="PF25989"/>
    </source>
</evidence>
<dbReference type="InterPro" id="IPR006143">
    <property type="entry name" value="RND_pump_MFP"/>
</dbReference>
<evidence type="ECO:0000313" key="8">
    <source>
        <dbReference type="Proteomes" id="UP000291562"/>
    </source>
</evidence>
<name>A0A411HN97_9GAMM</name>
<dbReference type="KEGG" id="xbc:ELE36_17215"/>
<dbReference type="Gene3D" id="1.10.287.470">
    <property type="entry name" value="Helix hairpin bin"/>
    <property type="match status" value="1"/>
</dbReference>
<dbReference type="InterPro" id="IPR058624">
    <property type="entry name" value="MdtA-like_HH"/>
</dbReference>
<dbReference type="GO" id="GO:0015562">
    <property type="term" value="F:efflux transmembrane transporter activity"/>
    <property type="evidence" value="ECO:0007669"/>
    <property type="project" value="TreeGrafter"/>
</dbReference>